<feature type="compositionally biased region" description="Basic and acidic residues" evidence="1">
    <location>
        <begin position="95"/>
        <end position="104"/>
    </location>
</feature>
<feature type="compositionally biased region" description="Low complexity" evidence="1">
    <location>
        <begin position="14"/>
        <end position="35"/>
    </location>
</feature>
<feature type="region of interest" description="Disordered" evidence="1">
    <location>
        <begin position="1"/>
        <end position="113"/>
    </location>
</feature>
<reference evidence="2" key="1">
    <citation type="submission" date="2023-03" db="EMBL/GenBank/DDBJ databases">
        <title>Actinorhabdospora filicis NBRC 111898.</title>
        <authorList>
            <person name="Ichikawa N."/>
            <person name="Sato H."/>
            <person name="Tonouchi N."/>
        </authorList>
    </citation>
    <scope>NUCLEOTIDE SEQUENCE</scope>
    <source>
        <strain evidence="2">NBRC 111898</strain>
    </source>
</reference>
<evidence type="ECO:0000256" key="1">
    <source>
        <dbReference type="SAM" id="MobiDB-lite"/>
    </source>
</evidence>
<dbReference type="EMBL" id="BSTX01000002">
    <property type="protein sequence ID" value="GLZ78053.1"/>
    <property type="molecule type" value="Genomic_DNA"/>
</dbReference>
<accession>A0A9W6W9J2</accession>
<name>A0A9W6W9J2_9ACTN</name>
<evidence type="ECO:0000313" key="3">
    <source>
        <dbReference type="Proteomes" id="UP001165079"/>
    </source>
</evidence>
<sequence>MPTEVYAKGPQPPASGRRTGAADGAGSAGVATADGEGLGEGGTGDSEGVTFADGEALPEGSGRGEAEPDGSAAAGTGAPATTRPTTHTNASVAWRRRDPPRTDIRPPMCSIQG</sequence>
<gene>
    <name evidence="2" type="ORF">Afil01_28600</name>
</gene>
<keyword evidence="3" id="KW-1185">Reference proteome</keyword>
<organism evidence="2 3">
    <name type="scientific">Actinorhabdospora filicis</name>
    <dbReference type="NCBI Taxonomy" id="1785913"/>
    <lineage>
        <taxon>Bacteria</taxon>
        <taxon>Bacillati</taxon>
        <taxon>Actinomycetota</taxon>
        <taxon>Actinomycetes</taxon>
        <taxon>Micromonosporales</taxon>
        <taxon>Micromonosporaceae</taxon>
        <taxon>Actinorhabdospora</taxon>
    </lineage>
</organism>
<dbReference type="AlphaFoldDB" id="A0A9W6W9J2"/>
<dbReference type="Proteomes" id="UP001165079">
    <property type="component" value="Unassembled WGS sequence"/>
</dbReference>
<evidence type="ECO:0000313" key="2">
    <source>
        <dbReference type="EMBL" id="GLZ78053.1"/>
    </source>
</evidence>
<protein>
    <submittedName>
        <fullName evidence="2">Uncharacterized protein</fullName>
    </submittedName>
</protein>
<comment type="caution">
    <text evidence="2">The sequence shown here is derived from an EMBL/GenBank/DDBJ whole genome shotgun (WGS) entry which is preliminary data.</text>
</comment>
<proteinExistence type="predicted"/>
<feature type="compositionally biased region" description="Low complexity" evidence="1">
    <location>
        <begin position="72"/>
        <end position="90"/>
    </location>
</feature>
<feature type="compositionally biased region" description="Gly residues" evidence="1">
    <location>
        <begin position="36"/>
        <end position="45"/>
    </location>
</feature>